<dbReference type="AlphaFoldDB" id="A0A2I1JZ24"/>
<dbReference type="GO" id="GO:0003871">
    <property type="term" value="F:5-methyltetrahydropteroyltriglutamate-homocysteine S-methyltransferase activity"/>
    <property type="evidence" value="ECO:0007669"/>
    <property type="project" value="InterPro"/>
</dbReference>
<keyword evidence="5" id="KW-0808">Transferase</keyword>
<dbReference type="EMBL" id="PKHE01000011">
    <property type="protein sequence ID" value="PKY88658.1"/>
    <property type="molecule type" value="Genomic_DNA"/>
</dbReference>
<name>A0A2I1JZ24_9LACT</name>
<dbReference type="GO" id="GO:0032259">
    <property type="term" value="P:methylation"/>
    <property type="evidence" value="ECO:0007669"/>
    <property type="project" value="UniProtKB-KW"/>
</dbReference>
<evidence type="ECO:0000259" key="4">
    <source>
        <dbReference type="Pfam" id="PF01717"/>
    </source>
</evidence>
<dbReference type="OrthoDB" id="244285at2"/>
<reference evidence="5 6" key="1">
    <citation type="submission" date="2017-12" db="EMBL/GenBank/DDBJ databases">
        <title>Phylogenetic diversity of female urinary microbiome.</title>
        <authorList>
            <person name="Thomas-White K."/>
            <person name="Wolfe A.J."/>
        </authorList>
    </citation>
    <scope>NUCLEOTIDE SEQUENCE [LARGE SCALE GENOMIC DNA]</scope>
    <source>
        <strain evidence="5 6">UMB0898</strain>
    </source>
</reference>
<dbReference type="Pfam" id="PF01717">
    <property type="entry name" value="Meth_synt_2"/>
    <property type="match status" value="1"/>
</dbReference>
<proteinExistence type="predicted"/>
<dbReference type="SUPFAM" id="SSF51726">
    <property type="entry name" value="UROD/MetE-like"/>
    <property type="match status" value="1"/>
</dbReference>
<dbReference type="GO" id="GO:0008270">
    <property type="term" value="F:zinc ion binding"/>
    <property type="evidence" value="ECO:0007669"/>
    <property type="project" value="InterPro"/>
</dbReference>
<evidence type="ECO:0000313" key="6">
    <source>
        <dbReference type="Proteomes" id="UP000234384"/>
    </source>
</evidence>
<sequence length="223" mass="25424">MLKDFKPFTTNLMGSMPRTQEVFQAQDDLKSGRIDQRQYNQVIHDETMKVVQLQEKVGIDVITGGEYHRDNFISFVAQNVPGVSMFSTEELTQITTGEHQEDFAESLAERDADDHSMNSPAATGKLDLDAEFVLPEMKELREMTKKPLKATVPSPYLLVRNLWVKELSGKYYSGRRDLAKDILQLVRNEIQRLIDFGVEVIQLDEPILAEVCFASNDAARSFY</sequence>
<dbReference type="GO" id="GO:0009086">
    <property type="term" value="P:methionine biosynthetic process"/>
    <property type="evidence" value="ECO:0007669"/>
    <property type="project" value="InterPro"/>
</dbReference>
<keyword evidence="3" id="KW-0862">Zinc</keyword>
<evidence type="ECO:0000256" key="2">
    <source>
        <dbReference type="ARBA" id="ARBA00022723"/>
    </source>
</evidence>
<keyword evidence="2" id="KW-0479">Metal-binding</keyword>
<dbReference type="InterPro" id="IPR002629">
    <property type="entry name" value="Met_Synth_C/arc"/>
</dbReference>
<dbReference type="Gene3D" id="3.20.20.210">
    <property type="match status" value="1"/>
</dbReference>
<dbReference type="Proteomes" id="UP000234384">
    <property type="component" value="Unassembled WGS sequence"/>
</dbReference>
<dbReference type="PANTHER" id="PTHR30519">
    <property type="entry name" value="5-METHYLTETRAHYDROPTEROYLTRIGLUTAMATE--HOMOCYSTEINE METHYLTRANSFERASE"/>
    <property type="match status" value="1"/>
</dbReference>
<comment type="caution">
    <text evidence="5">The sequence shown here is derived from an EMBL/GenBank/DDBJ whole genome shotgun (WGS) entry which is preliminary data.</text>
</comment>
<keyword evidence="5" id="KW-0489">Methyltransferase</keyword>
<evidence type="ECO:0000256" key="1">
    <source>
        <dbReference type="ARBA" id="ARBA00001947"/>
    </source>
</evidence>
<gene>
    <name evidence="5" type="ORF">CYJ57_04950</name>
</gene>
<organism evidence="5 6">
    <name type="scientific">Falseniella ignava</name>
    <dbReference type="NCBI Taxonomy" id="137730"/>
    <lineage>
        <taxon>Bacteria</taxon>
        <taxon>Bacillati</taxon>
        <taxon>Bacillota</taxon>
        <taxon>Bacilli</taxon>
        <taxon>Lactobacillales</taxon>
        <taxon>Aerococcaceae</taxon>
        <taxon>Falseniella</taxon>
    </lineage>
</organism>
<comment type="cofactor">
    <cofactor evidence="1">
        <name>Zn(2+)</name>
        <dbReference type="ChEBI" id="CHEBI:29105"/>
    </cofactor>
</comment>
<accession>A0A2I1JZ24</accession>
<evidence type="ECO:0000256" key="3">
    <source>
        <dbReference type="ARBA" id="ARBA00022833"/>
    </source>
</evidence>
<protein>
    <submittedName>
        <fullName evidence="5">5-methyltetrahydropteroyltriglutamate--homocysteine methyltransferase</fullName>
    </submittedName>
</protein>
<dbReference type="InterPro" id="IPR038071">
    <property type="entry name" value="UROD/MetE-like_sf"/>
</dbReference>
<feature type="domain" description="Cobalamin-independent methionine synthase MetE C-terminal/archaeal" evidence="4">
    <location>
        <begin position="9"/>
        <end position="213"/>
    </location>
</feature>
<evidence type="ECO:0000313" key="5">
    <source>
        <dbReference type="EMBL" id="PKY88658.1"/>
    </source>
</evidence>